<dbReference type="SUPFAM" id="SSF56219">
    <property type="entry name" value="DNase I-like"/>
    <property type="match status" value="1"/>
</dbReference>
<dbReference type="AlphaFoldDB" id="A0A2S2R8G7"/>
<evidence type="ECO:0000259" key="1">
    <source>
        <dbReference type="Pfam" id="PF14529"/>
    </source>
</evidence>
<dbReference type="PANTHER" id="PTHR33273">
    <property type="entry name" value="DOMAIN-CONTAINING PROTEIN, PUTATIVE-RELATED"/>
    <property type="match status" value="1"/>
</dbReference>
<reference evidence="2" key="1">
    <citation type="submission" date="2018-04" db="EMBL/GenBank/DDBJ databases">
        <title>Transcriptome assembly of Sipha flava.</title>
        <authorList>
            <person name="Scully E.D."/>
            <person name="Geib S.M."/>
            <person name="Palmer N.A."/>
            <person name="Koch K."/>
            <person name="Bradshaw J."/>
            <person name="Heng-Moss T."/>
            <person name="Sarath G."/>
        </authorList>
    </citation>
    <scope>NUCLEOTIDE SEQUENCE</scope>
</reference>
<organism evidence="2">
    <name type="scientific">Sipha flava</name>
    <name type="common">yellow sugarcane aphid</name>
    <dbReference type="NCBI Taxonomy" id="143950"/>
    <lineage>
        <taxon>Eukaryota</taxon>
        <taxon>Metazoa</taxon>
        <taxon>Ecdysozoa</taxon>
        <taxon>Arthropoda</taxon>
        <taxon>Hexapoda</taxon>
        <taxon>Insecta</taxon>
        <taxon>Pterygota</taxon>
        <taxon>Neoptera</taxon>
        <taxon>Paraneoptera</taxon>
        <taxon>Hemiptera</taxon>
        <taxon>Sternorrhyncha</taxon>
        <taxon>Aphidomorpha</taxon>
        <taxon>Aphidoidea</taxon>
        <taxon>Aphididae</taxon>
        <taxon>Sipha</taxon>
    </lineage>
</organism>
<sequence length="248" mass="27984">MNSKNTFNTISTNNSNINILQWNVNGFFNRLNEIKILINTQNPNIICCLQETNFTHKSLPNIKGFQVFTKNRINCSRASGGVAIFKDTSYPVQEIPIISHLEVIAIRLKAKENLTICNIYLPNLTKFNLNDIQDIINQLPTPFFLLGDFNSHNSLWGSQHTDARGRIIETILDNPNIMLLNDGNDTYLTTASGNTSSIDLTLSSTSIGCNSEWKVIPAIYSSDHWPIIINIKYRNNVELYELPPLNGI</sequence>
<dbReference type="InterPro" id="IPR036691">
    <property type="entry name" value="Endo/exonu/phosph_ase_sf"/>
</dbReference>
<dbReference type="Gene3D" id="3.60.10.10">
    <property type="entry name" value="Endonuclease/exonuclease/phosphatase"/>
    <property type="match status" value="1"/>
</dbReference>
<keyword evidence="2" id="KW-0548">Nucleotidyltransferase</keyword>
<keyword evidence="2" id="KW-0695">RNA-directed DNA polymerase</keyword>
<dbReference type="GO" id="GO:0003964">
    <property type="term" value="F:RNA-directed DNA polymerase activity"/>
    <property type="evidence" value="ECO:0007669"/>
    <property type="project" value="UniProtKB-KW"/>
</dbReference>
<dbReference type="PANTHER" id="PTHR33273:SF4">
    <property type="entry name" value="ENDONUCLEASE_EXONUCLEASE_PHOSPHATASE DOMAIN-CONTAINING PROTEIN"/>
    <property type="match status" value="1"/>
</dbReference>
<evidence type="ECO:0000313" key="2">
    <source>
        <dbReference type="EMBL" id="MBY86309.1"/>
    </source>
</evidence>
<dbReference type="OrthoDB" id="6776929at2759"/>
<dbReference type="InterPro" id="IPR005135">
    <property type="entry name" value="Endo/exonuclease/phosphatase"/>
</dbReference>
<keyword evidence="2" id="KW-0808">Transferase</keyword>
<dbReference type="EMBL" id="GGMS01017106">
    <property type="protein sequence ID" value="MBY86309.1"/>
    <property type="molecule type" value="Transcribed_RNA"/>
</dbReference>
<proteinExistence type="predicted"/>
<feature type="domain" description="Endonuclease/exonuclease/phosphatase" evidence="1">
    <location>
        <begin position="115"/>
        <end position="228"/>
    </location>
</feature>
<name>A0A2S2R8G7_9HEMI</name>
<dbReference type="Pfam" id="PF14529">
    <property type="entry name" value="Exo_endo_phos_2"/>
    <property type="match status" value="1"/>
</dbReference>
<protein>
    <submittedName>
        <fullName evidence="2">Putative RNA-directed DNA polymerase</fullName>
    </submittedName>
</protein>
<accession>A0A2S2R8G7</accession>
<gene>
    <name evidence="2" type="ORF">g.128253</name>
</gene>